<dbReference type="Pfam" id="PF19783">
    <property type="entry name" value="DUF6268"/>
    <property type="match status" value="1"/>
</dbReference>
<dbReference type="AlphaFoldDB" id="A0A363NZE3"/>
<reference evidence="3 4" key="1">
    <citation type="submission" date="2018-04" db="EMBL/GenBank/DDBJ databases">
        <title>Sphingobacterium sp. M46 Genome.</title>
        <authorList>
            <person name="Cheng J."/>
            <person name="Li Y."/>
        </authorList>
    </citation>
    <scope>NUCLEOTIDE SEQUENCE [LARGE SCALE GENOMIC DNA]</scope>
    <source>
        <strain evidence="3 4">M46</strain>
    </source>
</reference>
<evidence type="ECO:0000256" key="1">
    <source>
        <dbReference type="SAM" id="SignalP"/>
    </source>
</evidence>
<feature type="signal peptide" evidence="1">
    <location>
        <begin position="1"/>
        <end position="21"/>
    </location>
</feature>
<comment type="caution">
    <text evidence="3">The sequence shown here is derived from an EMBL/GenBank/DDBJ whole genome shotgun (WGS) entry which is preliminary data.</text>
</comment>
<name>A0A363NZE3_9SPHI</name>
<accession>A0A363NZE3</accession>
<keyword evidence="1" id="KW-0732">Signal</keyword>
<dbReference type="RefSeq" id="WP_108632475.1">
    <property type="nucleotide sequence ID" value="NZ_QCXX01000001.1"/>
</dbReference>
<sequence length="303" mass="33828">MKKQILCAILFSSLATMTAHAQNAVSGQVVVDYVPLSNYIRPEDSVKTGSKSDFKRIRFNLEIPLSTKVDSMGNIKRWSWKVGAAYAKMENRNYEQSLFPTEMLNAEIGLQYLTSLKKNWSLLTFASVGVYSDLVKVDGKDVLGQGGALFIKRFKPNLAFGFGPILSNSFGVPMILPGLYFDWKTNGKVKFNVNFPQGLSAAYQVNKFMDLRAVVNLDGMTAEREKDGKSTLGGFMLLTAGLQPQFNLGKHLKLQLTGGSTLARMYVENDRSIKSIFKDKKQADPRFSPTFYASAGFKWNMPY</sequence>
<dbReference type="Proteomes" id="UP000250831">
    <property type="component" value="Unassembled WGS sequence"/>
</dbReference>
<feature type="domain" description="DUF6268" evidence="2">
    <location>
        <begin position="18"/>
        <end position="300"/>
    </location>
</feature>
<evidence type="ECO:0000259" key="2">
    <source>
        <dbReference type="Pfam" id="PF19783"/>
    </source>
</evidence>
<protein>
    <recommendedName>
        <fullName evidence="2">DUF6268 domain-containing protein</fullName>
    </recommendedName>
</protein>
<feature type="chain" id="PRO_5017000268" description="DUF6268 domain-containing protein" evidence="1">
    <location>
        <begin position="22"/>
        <end position="303"/>
    </location>
</feature>
<dbReference type="OrthoDB" id="665720at2"/>
<keyword evidence="4" id="KW-1185">Reference proteome</keyword>
<gene>
    <name evidence="3" type="ORF">DCO56_04300</name>
</gene>
<proteinExistence type="predicted"/>
<dbReference type="EMBL" id="QCXX01000001">
    <property type="protein sequence ID" value="PUV26186.1"/>
    <property type="molecule type" value="Genomic_DNA"/>
</dbReference>
<evidence type="ECO:0000313" key="4">
    <source>
        <dbReference type="Proteomes" id="UP000250831"/>
    </source>
</evidence>
<organism evidence="3 4">
    <name type="scientific">Sphingobacterium athyrii</name>
    <dbReference type="NCBI Taxonomy" id="2152717"/>
    <lineage>
        <taxon>Bacteria</taxon>
        <taxon>Pseudomonadati</taxon>
        <taxon>Bacteroidota</taxon>
        <taxon>Sphingobacteriia</taxon>
        <taxon>Sphingobacteriales</taxon>
        <taxon>Sphingobacteriaceae</taxon>
        <taxon>Sphingobacterium</taxon>
    </lineage>
</organism>
<dbReference type="InterPro" id="IPR046235">
    <property type="entry name" value="DUF6268"/>
</dbReference>
<evidence type="ECO:0000313" key="3">
    <source>
        <dbReference type="EMBL" id="PUV26186.1"/>
    </source>
</evidence>